<comment type="function">
    <text evidence="12">Catalyzes the phosphorylation of ribose at O-5 in a reaction requiring ATP and magnesium. The resulting D-ribose-5-phosphate can then be used either for sythesis of nucleotides, histidine, and tryptophan, or as a component of the pentose phosphate pathway.</text>
</comment>
<evidence type="ECO:0000256" key="2">
    <source>
        <dbReference type="ARBA" id="ARBA00012035"/>
    </source>
</evidence>
<dbReference type="InterPro" id="IPR011877">
    <property type="entry name" value="Ribokinase"/>
</dbReference>
<dbReference type="GO" id="GO:0005524">
    <property type="term" value="F:ATP binding"/>
    <property type="evidence" value="ECO:0007669"/>
    <property type="project" value="UniProtKB-UniRule"/>
</dbReference>
<feature type="binding site" evidence="12">
    <location>
        <begin position="221"/>
        <end position="226"/>
    </location>
    <ligand>
        <name>ATP</name>
        <dbReference type="ChEBI" id="CHEBI:30616"/>
    </ligand>
</feature>
<evidence type="ECO:0000256" key="10">
    <source>
        <dbReference type="ARBA" id="ARBA00022958"/>
    </source>
</evidence>
<keyword evidence="9 12" id="KW-0460">Magnesium</keyword>
<feature type="binding site" evidence="12">
    <location>
        <position position="277"/>
    </location>
    <ligand>
        <name>ATP</name>
        <dbReference type="ChEBI" id="CHEBI:30616"/>
    </ligand>
</feature>
<dbReference type="PRINTS" id="PR00990">
    <property type="entry name" value="RIBOKINASE"/>
</dbReference>
<comment type="pathway">
    <text evidence="12">Carbohydrate metabolism; D-ribose degradation; D-ribose 5-phosphate from beta-D-ribopyranose: step 2/2.</text>
</comment>
<dbReference type="STRING" id="879305.HMPREF9290_0805"/>
<feature type="binding site" evidence="12">
    <location>
        <position position="185"/>
    </location>
    <ligand>
        <name>ATP</name>
        <dbReference type="ChEBI" id="CHEBI:30616"/>
    </ligand>
</feature>
<keyword evidence="8 12" id="KW-0067">ATP-binding</keyword>
<dbReference type="InterPro" id="IPR002173">
    <property type="entry name" value="Carboh/pur_kinase_PfkB_CS"/>
</dbReference>
<dbReference type="RefSeq" id="WP_004834755.1">
    <property type="nucleotide sequence ID" value="NZ_AEXM01000016.1"/>
</dbReference>
<keyword evidence="5 12" id="KW-0479">Metal-binding</keyword>
<keyword evidence="15" id="KW-1185">Reference proteome</keyword>
<dbReference type="GO" id="GO:0004747">
    <property type="term" value="F:ribokinase activity"/>
    <property type="evidence" value="ECO:0007669"/>
    <property type="project" value="UniProtKB-UniRule"/>
</dbReference>
<dbReference type="AlphaFoldDB" id="F0GVH3"/>
<dbReference type="Pfam" id="PF00294">
    <property type="entry name" value="PfkB"/>
    <property type="match status" value="1"/>
</dbReference>
<comment type="similarity">
    <text evidence="12">Belongs to the carbohydrate kinase PfkB family. Ribokinase subfamily.</text>
</comment>
<feature type="domain" description="Carbohydrate kinase PfkB" evidence="13">
    <location>
        <begin position="1"/>
        <end position="295"/>
    </location>
</feature>
<dbReference type="Gene3D" id="3.40.1190.20">
    <property type="match status" value="1"/>
</dbReference>
<comment type="subunit">
    <text evidence="12">Homodimer.</text>
</comment>
<dbReference type="PANTHER" id="PTHR10584:SF166">
    <property type="entry name" value="RIBOKINASE"/>
    <property type="match status" value="1"/>
</dbReference>
<evidence type="ECO:0000256" key="12">
    <source>
        <dbReference type="HAMAP-Rule" id="MF_01987"/>
    </source>
</evidence>
<dbReference type="InterPro" id="IPR002139">
    <property type="entry name" value="Ribo/fructo_kinase"/>
</dbReference>
<comment type="caution">
    <text evidence="12">Lacks conserved residue(s) required for the propagation of feature annotation.</text>
</comment>
<feature type="binding site" evidence="12">
    <location>
        <begin position="252"/>
        <end position="253"/>
    </location>
    <ligand>
        <name>ATP</name>
        <dbReference type="ChEBI" id="CHEBI:30616"/>
    </ligand>
</feature>
<feature type="active site" description="Proton acceptor" evidence="12">
    <location>
        <position position="253"/>
    </location>
</feature>
<dbReference type="UniPathway" id="UPA00916">
    <property type="reaction ID" value="UER00889"/>
</dbReference>
<dbReference type="PANTHER" id="PTHR10584">
    <property type="entry name" value="SUGAR KINASE"/>
    <property type="match status" value="1"/>
</dbReference>
<dbReference type="GO" id="GO:0019303">
    <property type="term" value="P:D-ribose catabolic process"/>
    <property type="evidence" value="ECO:0007669"/>
    <property type="project" value="UniProtKB-UniRule"/>
</dbReference>
<evidence type="ECO:0000256" key="6">
    <source>
        <dbReference type="ARBA" id="ARBA00022741"/>
    </source>
</evidence>
<gene>
    <name evidence="12" type="primary">rbsK</name>
    <name evidence="14" type="ORF">HMPREF9290_0805</name>
</gene>
<evidence type="ECO:0000256" key="5">
    <source>
        <dbReference type="ARBA" id="ARBA00022723"/>
    </source>
</evidence>
<feature type="binding site" evidence="12">
    <location>
        <position position="141"/>
    </location>
    <ligand>
        <name>substrate</name>
    </ligand>
</feature>
<evidence type="ECO:0000256" key="8">
    <source>
        <dbReference type="ARBA" id="ARBA00022840"/>
    </source>
</evidence>
<evidence type="ECO:0000256" key="1">
    <source>
        <dbReference type="ARBA" id="ARBA00005380"/>
    </source>
</evidence>
<comment type="catalytic activity">
    <reaction evidence="12">
        <text>D-ribose + ATP = D-ribose 5-phosphate + ADP + H(+)</text>
        <dbReference type="Rhea" id="RHEA:13697"/>
        <dbReference type="ChEBI" id="CHEBI:15378"/>
        <dbReference type="ChEBI" id="CHEBI:30616"/>
        <dbReference type="ChEBI" id="CHEBI:47013"/>
        <dbReference type="ChEBI" id="CHEBI:78346"/>
        <dbReference type="ChEBI" id="CHEBI:456216"/>
        <dbReference type="EC" id="2.7.1.15"/>
    </reaction>
</comment>
<feature type="binding site" evidence="12">
    <location>
        <position position="288"/>
    </location>
    <ligand>
        <name>K(+)</name>
        <dbReference type="ChEBI" id="CHEBI:29103"/>
    </ligand>
</feature>
<dbReference type="HAMAP" id="MF_01987">
    <property type="entry name" value="Ribokinase"/>
    <property type="match status" value="1"/>
</dbReference>
<evidence type="ECO:0000256" key="7">
    <source>
        <dbReference type="ARBA" id="ARBA00022777"/>
    </source>
</evidence>
<evidence type="ECO:0000256" key="4">
    <source>
        <dbReference type="ARBA" id="ARBA00022679"/>
    </source>
</evidence>
<dbReference type="InterPro" id="IPR011611">
    <property type="entry name" value="PfkB_dom"/>
</dbReference>
<name>F0GVH3_9FIRM</name>
<dbReference type="SUPFAM" id="SSF53613">
    <property type="entry name" value="Ribokinase-like"/>
    <property type="match status" value="1"/>
</dbReference>
<dbReference type="PROSITE" id="PS00584">
    <property type="entry name" value="PFKB_KINASES_2"/>
    <property type="match status" value="1"/>
</dbReference>
<keyword evidence="10 12" id="KW-0630">Potassium</keyword>
<comment type="similarity">
    <text evidence="1">Belongs to the carbohydrate kinase pfkB family.</text>
</comment>
<feature type="binding site" evidence="12">
    <location>
        <begin position="39"/>
        <end position="43"/>
    </location>
    <ligand>
        <name>substrate</name>
    </ligand>
</feature>
<feature type="binding site" evidence="12">
    <location>
        <begin position="11"/>
        <end position="13"/>
    </location>
    <ligand>
        <name>substrate</name>
    </ligand>
</feature>
<dbReference type="EMBL" id="AEXM01000016">
    <property type="protein sequence ID" value="EGC82162.1"/>
    <property type="molecule type" value="Genomic_DNA"/>
</dbReference>
<comment type="activity regulation">
    <text evidence="12">Activated by a monovalent cation that binds near, but not in, the active site. The most likely occupant of the site in vivo is potassium. Ion binding induces a conformational change that may alter substrate affinity.</text>
</comment>
<dbReference type="GO" id="GO:0005829">
    <property type="term" value="C:cytosol"/>
    <property type="evidence" value="ECO:0007669"/>
    <property type="project" value="TreeGrafter"/>
</dbReference>
<dbReference type="InterPro" id="IPR029056">
    <property type="entry name" value="Ribokinase-like"/>
</dbReference>
<reference evidence="14 15" key="1">
    <citation type="submission" date="2011-01" db="EMBL/GenBank/DDBJ databases">
        <authorList>
            <person name="Durkin A.S."/>
            <person name="Madupu R."/>
            <person name="Torralba M."/>
            <person name="Gillis M."/>
            <person name="Methe B."/>
            <person name="Sutton G."/>
            <person name="Nelson K.E."/>
        </authorList>
    </citation>
    <scope>NUCLEOTIDE SEQUENCE [LARGE SCALE GENOMIC DNA]</scope>
    <source>
        <strain evidence="14 15">ACS-065-V-Col13</strain>
    </source>
</reference>
<comment type="caution">
    <text evidence="14">The sequence shown here is derived from an EMBL/GenBank/DDBJ whole genome shotgun (WGS) entry which is preliminary data.</text>
</comment>
<protein>
    <recommendedName>
        <fullName evidence="3 12">Ribokinase</fullName>
        <shortName evidence="12">RK</shortName>
        <ecNumber evidence="2 12">2.7.1.15</ecNumber>
    </recommendedName>
</protein>
<keyword evidence="12" id="KW-0963">Cytoplasm</keyword>
<dbReference type="EC" id="2.7.1.15" evidence="2 12"/>
<keyword evidence="4 12" id="KW-0808">Transferase</keyword>
<organism evidence="14 15">
    <name type="scientific">Anaerococcus prevotii ACS-065-V-Col13</name>
    <dbReference type="NCBI Taxonomy" id="879305"/>
    <lineage>
        <taxon>Bacteria</taxon>
        <taxon>Bacillati</taxon>
        <taxon>Bacillota</taxon>
        <taxon>Tissierellia</taxon>
        <taxon>Tissierellales</taxon>
        <taxon>Peptoniphilaceae</taxon>
        <taxon>Anaerococcus</taxon>
    </lineage>
</organism>
<dbReference type="GO" id="GO:0046872">
    <property type="term" value="F:metal ion binding"/>
    <property type="evidence" value="ECO:0007669"/>
    <property type="project" value="UniProtKB-KW"/>
</dbReference>
<feature type="binding site" evidence="12">
    <location>
        <position position="249"/>
    </location>
    <ligand>
        <name>K(+)</name>
        <dbReference type="ChEBI" id="CHEBI:29103"/>
    </ligand>
</feature>
<keyword evidence="6 12" id="KW-0547">Nucleotide-binding</keyword>
<dbReference type="eggNOG" id="COG0524">
    <property type="taxonomic scope" value="Bacteria"/>
</dbReference>
<accession>F0GVH3</accession>
<feature type="binding site" evidence="12">
    <location>
        <position position="283"/>
    </location>
    <ligand>
        <name>K(+)</name>
        <dbReference type="ChEBI" id="CHEBI:29103"/>
    </ligand>
</feature>
<evidence type="ECO:0000256" key="3">
    <source>
        <dbReference type="ARBA" id="ARBA00016943"/>
    </source>
</evidence>
<dbReference type="PATRIC" id="fig|879305.3.peg.803"/>
<sequence>MEKVIVFGSFVVDLMARADRLPKAGETVRGNFFKMGPGGKGFNQAVACHMAGGEAITVIKLGKDEFSKLATNLMDKINMDKDYVLYSDDKPTGIALIPVDEVSGENQIMIVPGASETISSEEVYNLEYVIEDASYILLQYEVNQDANELIKKIALEKSKKVIVNTAPYVDVDKKFYDGLYLVTPNESEAESLTGVRVNDLESCRKASDIIKDMGVQNVIITLGKEGVFVDSCGKSEIIPSYKVKAVDTTGAGDAFNGGLLAALSDGKDIFSAAKFANATAGLAVTKMGTSVAMPTRVEIDQFIQRMDHAN</sequence>
<evidence type="ECO:0000259" key="13">
    <source>
        <dbReference type="Pfam" id="PF00294"/>
    </source>
</evidence>
<evidence type="ECO:0000313" key="14">
    <source>
        <dbReference type="EMBL" id="EGC82162.1"/>
    </source>
</evidence>
<evidence type="ECO:0000256" key="9">
    <source>
        <dbReference type="ARBA" id="ARBA00022842"/>
    </source>
</evidence>
<dbReference type="CDD" id="cd01174">
    <property type="entry name" value="ribokinase"/>
    <property type="match status" value="1"/>
</dbReference>
<evidence type="ECO:0000313" key="15">
    <source>
        <dbReference type="Proteomes" id="UP000005286"/>
    </source>
</evidence>
<dbReference type="Proteomes" id="UP000005286">
    <property type="component" value="Unassembled WGS sequence"/>
</dbReference>
<comment type="subcellular location">
    <subcellularLocation>
        <location evidence="12">Cytoplasm</location>
    </subcellularLocation>
</comment>
<evidence type="ECO:0000256" key="11">
    <source>
        <dbReference type="ARBA" id="ARBA00023277"/>
    </source>
</evidence>
<feature type="binding site" evidence="12">
    <location>
        <position position="253"/>
    </location>
    <ligand>
        <name>substrate</name>
    </ligand>
</feature>
<keyword evidence="11 12" id="KW-0119">Carbohydrate metabolism</keyword>
<comment type="cofactor">
    <cofactor evidence="12">
        <name>Mg(2+)</name>
        <dbReference type="ChEBI" id="CHEBI:18420"/>
    </cofactor>
    <text evidence="12">Requires a divalent cation, most likely magnesium in vivo, as an electrophilic catalyst to aid phosphoryl group transfer. It is the chelate of the metal and the nucleotide that is the actual substrate.</text>
</comment>
<keyword evidence="7 12" id="KW-0418">Kinase</keyword>
<proteinExistence type="inferred from homology"/>
<feature type="binding site" evidence="12">
    <location>
        <position position="286"/>
    </location>
    <ligand>
        <name>K(+)</name>
        <dbReference type="ChEBI" id="CHEBI:29103"/>
    </ligand>
</feature>
<feature type="binding site" evidence="12">
    <location>
        <position position="247"/>
    </location>
    <ligand>
        <name>K(+)</name>
        <dbReference type="ChEBI" id="CHEBI:29103"/>
    </ligand>
</feature>